<evidence type="ECO:0000256" key="2">
    <source>
        <dbReference type="ARBA" id="ARBA00006115"/>
    </source>
</evidence>
<dbReference type="InterPro" id="IPR054566">
    <property type="entry name" value="ManC/GMP-like_b-helix"/>
</dbReference>
<dbReference type="PANTHER" id="PTHR46390">
    <property type="entry name" value="MANNOSE-1-PHOSPHATE GUANYLYLTRANSFERASE"/>
    <property type="match status" value="1"/>
</dbReference>
<dbReference type="InterPro" id="IPR006375">
    <property type="entry name" value="Man1P_GuaTrfase/Man6P_Isoase"/>
</dbReference>
<dbReference type="Pfam" id="PF22640">
    <property type="entry name" value="ManC_GMP_beta-helix"/>
    <property type="match status" value="1"/>
</dbReference>
<dbReference type="GO" id="GO:0000271">
    <property type="term" value="P:polysaccharide biosynthetic process"/>
    <property type="evidence" value="ECO:0007669"/>
    <property type="project" value="InterPro"/>
</dbReference>
<dbReference type="InterPro" id="IPR005835">
    <property type="entry name" value="NTP_transferase_dom"/>
</dbReference>
<evidence type="ECO:0000313" key="14">
    <source>
        <dbReference type="Proteomes" id="UP000037848"/>
    </source>
</evidence>
<comment type="catalytic activity">
    <reaction evidence="8">
        <text>alpha-D-mannose 1-phosphate + GTP + H(+) = GDP-alpha-D-mannose + diphosphate</text>
        <dbReference type="Rhea" id="RHEA:15229"/>
        <dbReference type="ChEBI" id="CHEBI:15378"/>
        <dbReference type="ChEBI" id="CHEBI:33019"/>
        <dbReference type="ChEBI" id="CHEBI:37565"/>
        <dbReference type="ChEBI" id="CHEBI:57527"/>
        <dbReference type="ChEBI" id="CHEBI:58409"/>
        <dbReference type="EC" id="2.7.7.13"/>
    </reaction>
</comment>
<dbReference type="PATRIC" id="fig|187330.3.peg.2915"/>
<dbReference type="Proteomes" id="UP000037848">
    <property type="component" value="Unassembled WGS sequence"/>
</dbReference>
<evidence type="ECO:0000256" key="7">
    <source>
        <dbReference type="ARBA" id="ARBA00023134"/>
    </source>
</evidence>
<keyword evidence="4 13" id="KW-0808">Transferase</keyword>
<evidence type="ECO:0000259" key="11">
    <source>
        <dbReference type="Pfam" id="PF01050"/>
    </source>
</evidence>
<evidence type="ECO:0000313" key="13">
    <source>
        <dbReference type="EMBL" id="KPH56813.1"/>
    </source>
</evidence>
<feature type="domain" description="Mannose-6-phosphate isomerase type II C-terminal" evidence="11">
    <location>
        <begin position="356"/>
        <end position="467"/>
    </location>
</feature>
<sequence length="472" mass="51251">MTYSITPVVLAGGIGSRLWPLSRSAMPKQFLPLLGDESLLQSTLIRVANNGFNPPILVCNEQHRFIASSQCEQLQVQPKAILLEPEGRNTAPAIALAAQFALQHGINTPLLVMPADHHISNFELLVEQLPDALKLAEQGKLITFSIKPDSAHCGYGYIKQGAKIAGTNCYEVDEFKEKPSSLLAQQYLACAQYSWNSGMFLFTPSAYLAELERFAPKIASCIVQAANFTGDLGFTRADSDALKNCPSDSIDYAILERSANVAVLPLALDWNDVGGFNALWQSADKDEQGNNASTDDVVSNSSNNLLSSEDGHTIAALGVSDLAIIHTHDATLVADRNQLGLLPELLKLLAVKHGDKLIHHQAVYRPWGSYRVLVAGTGFKVKKIIVTPGAKLSTQRHQHRAEHWVVVSGIADVGIDGKSCVLTADQSCYIAAGQIHSLANTQSEPLTLIEVQTGAILDENDIERFEDVYGRY</sequence>
<feature type="domain" description="MannoseP isomerase/GMP-like beta-helix" evidence="12">
    <location>
        <begin position="300"/>
        <end position="338"/>
    </location>
</feature>
<keyword evidence="6" id="KW-0547">Nucleotide-binding</keyword>
<dbReference type="CDD" id="cd02509">
    <property type="entry name" value="GDP-M1P_Guanylyltransferase"/>
    <property type="match status" value="1"/>
</dbReference>
<dbReference type="GO" id="GO:0004475">
    <property type="term" value="F:mannose-1-phosphate guanylyltransferase (GTP) activity"/>
    <property type="evidence" value="ECO:0007669"/>
    <property type="project" value="UniProtKB-EC"/>
</dbReference>
<dbReference type="RefSeq" id="WP_054455965.1">
    <property type="nucleotide sequence ID" value="NZ_LHPH01000032.1"/>
</dbReference>
<dbReference type="NCBIfam" id="TIGR01479">
    <property type="entry name" value="GMP_PMI"/>
    <property type="match status" value="1"/>
</dbReference>
<keyword evidence="7" id="KW-0342">GTP-binding</keyword>
<dbReference type="OrthoDB" id="9806359at2"/>
<proteinExistence type="inferred from homology"/>
<dbReference type="InterPro" id="IPR001538">
    <property type="entry name" value="Man6P_isomerase-2_C"/>
</dbReference>
<dbReference type="GO" id="GO:0009298">
    <property type="term" value="P:GDP-mannose biosynthetic process"/>
    <property type="evidence" value="ECO:0007669"/>
    <property type="project" value="UniProtKB-UniPathway"/>
</dbReference>
<dbReference type="EMBL" id="LHPH01000032">
    <property type="protein sequence ID" value="KPH56813.1"/>
    <property type="molecule type" value="Genomic_DNA"/>
</dbReference>
<dbReference type="InterPro" id="IPR029044">
    <property type="entry name" value="Nucleotide-diphossugar_trans"/>
</dbReference>
<evidence type="ECO:0000256" key="9">
    <source>
        <dbReference type="RuleBase" id="RU004190"/>
    </source>
</evidence>
<feature type="domain" description="Nucleotidyl transferase" evidence="10">
    <location>
        <begin position="7"/>
        <end position="288"/>
    </location>
</feature>
<evidence type="ECO:0000259" key="10">
    <source>
        <dbReference type="Pfam" id="PF00483"/>
    </source>
</evidence>
<dbReference type="UniPathway" id="UPA00126">
    <property type="reaction ID" value="UER00930"/>
</dbReference>
<accession>A0A0N1EDB4</accession>
<dbReference type="InterPro" id="IPR011051">
    <property type="entry name" value="RmlC_Cupin_sf"/>
</dbReference>
<organism evidence="13 14">
    <name type="scientific">Pseudoalteromonas porphyrae</name>
    <dbReference type="NCBI Taxonomy" id="187330"/>
    <lineage>
        <taxon>Bacteria</taxon>
        <taxon>Pseudomonadati</taxon>
        <taxon>Pseudomonadota</taxon>
        <taxon>Gammaproteobacteria</taxon>
        <taxon>Alteromonadales</taxon>
        <taxon>Pseudoalteromonadaceae</taxon>
        <taxon>Pseudoalteromonas</taxon>
    </lineage>
</organism>
<evidence type="ECO:0000256" key="6">
    <source>
        <dbReference type="ARBA" id="ARBA00022741"/>
    </source>
</evidence>
<dbReference type="STRING" id="187330.AMS58_20165"/>
<evidence type="ECO:0000256" key="1">
    <source>
        <dbReference type="ARBA" id="ARBA00004823"/>
    </source>
</evidence>
<dbReference type="PANTHER" id="PTHR46390:SF1">
    <property type="entry name" value="MANNOSE-1-PHOSPHATE GUANYLYLTRANSFERASE"/>
    <property type="match status" value="1"/>
</dbReference>
<dbReference type="Gene3D" id="3.90.550.10">
    <property type="entry name" value="Spore Coat Polysaccharide Biosynthesis Protein SpsA, Chain A"/>
    <property type="match status" value="1"/>
</dbReference>
<comment type="similarity">
    <text evidence="2 9">Belongs to the mannose-6-phosphate isomerase type 2 family.</text>
</comment>
<evidence type="ECO:0000256" key="3">
    <source>
        <dbReference type="ARBA" id="ARBA00012387"/>
    </source>
</evidence>
<dbReference type="AlphaFoldDB" id="A0A0N1EDB4"/>
<dbReference type="SUPFAM" id="SSF53448">
    <property type="entry name" value="Nucleotide-diphospho-sugar transferases"/>
    <property type="match status" value="1"/>
</dbReference>
<gene>
    <name evidence="13" type="ORF">ADS77_19950</name>
</gene>
<dbReference type="Pfam" id="PF00483">
    <property type="entry name" value="NTP_transferase"/>
    <property type="match status" value="1"/>
</dbReference>
<evidence type="ECO:0000256" key="8">
    <source>
        <dbReference type="ARBA" id="ARBA00047343"/>
    </source>
</evidence>
<evidence type="ECO:0000256" key="5">
    <source>
        <dbReference type="ARBA" id="ARBA00022695"/>
    </source>
</evidence>
<comment type="pathway">
    <text evidence="1">Nucleotide-sugar biosynthesis; GDP-alpha-D-mannose biosynthesis; GDP-alpha-D-mannose from alpha-D-mannose 1-phosphate (GTP route): step 1/1.</text>
</comment>
<dbReference type="Gene3D" id="2.60.120.10">
    <property type="entry name" value="Jelly Rolls"/>
    <property type="match status" value="1"/>
</dbReference>
<evidence type="ECO:0000256" key="4">
    <source>
        <dbReference type="ARBA" id="ARBA00022679"/>
    </source>
</evidence>
<evidence type="ECO:0000259" key="12">
    <source>
        <dbReference type="Pfam" id="PF22640"/>
    </source>
</evidence>
<dbReference type="InterPro" id="IPR014710">
    <property type="entry name" value="RmlC-like_jellyroll"/>
</dbReference>
<keyword evidence="14" id="KW-1185">Reference proteome</keyword>
<comment type="caution">
    <text evidence="13">The sequence shown here is derived from an EMBL/GenBank/DDBJ whole genome shotgun (WGS) entry which is preliminary data.</text>
</comment>
<keyword evidence="5" id="KW-0548">Nucleotidyltransferase</keyword>
<dbReference type="Pfam" id="PF01050">
    <property type="entry name" value="MannoseP_isomer"/>
    <property type="match status" value="1"/>
</dbReference>
<reference evidence="13 14" key="1">
    <citation type="submission" date="2015-08" db="EMBL/GenBank/DDBJ databases">
        <title>Draft Genome Sequence of Pseudoalteromonas porphyrae UCD-SED14.</title>
        <authorList>
            <person name="Coil D.A."/>
            <person name="Jospin G."/>
            <person name="Lee R.D."/>
            <person name="Eisen J.A."/>
        </authorList>
    </citation>
    <scope>NUCLEOTIDE SEQUENCE [LARGE SCALE GENOMIC DNA]</scope>
    <source>
        <strain evidence="13 14">UCD-SED14</strain>
    </source>
</reference>
<dbReference type="SUPFAM" id="SSF51182">
    <property type="entry name" value="RmlC-like cupins"/>
    <property type="match status" value="1"/>
</dbReference>
<dbReference type="InterPro" id="IPR049577">
    <property type="entry name" value="GMPP_N"/>
</dbReference>
<dbReference type="InterPro" id="IPR051161">
    <property type="entry name" value="Mannose-6P_isomerase_type2"/>
</dbReference>
<name>A0A0N1EDB4_9GAMM</name>
<dbReference type="EC" id="2.7.7.13" evidence="3"/>
<dbReference type="CDD" id="cd02213">
    <property type="entry name" value="cupin_PMI_typeII_C"/>
    <property type="match status" value="1"/>
</dbReference>
<dbReference type="GO" id="GO:0005525">
    <property type="term" value="F:GTP binding"/>
    <property type="evidence" value="ECO:0007669"/>
    <property type="project" value="UniProtKB-KW"/>
</dbReference>
<protein>
    <recommendedName>
        <fullName evidence="3">mannose-1-phosphate guanylyltransferase</fullName>
        <ecNumber evidence="3">2.7.7.13</ecNumber>
    </recommendedName>
</protein>